<name>A0A8H4VQG2_9HELO</name>
<dbReference type="InterPro" id="IPR036291">
    <property type="entry name" value="NAD(P)-bd_dom_sf"/>
</dbReference>
<keyword evidence="4" id="KW-0443">Lipid metabolism</keyword>
<dbReference type="SUPFAM" id="SSF56801">
    <property type="entry name" value="Acetyl-CoA synthetase-like"/>
    <property type="match status" value="1"/>
</dbReference>
<comment type="caution">
    <text evidence="7">The sequence shown here is derived from an EMBL/GenBank/DDBJ whole genome shotgun (WGS) entry which is preliminary data.</text>
</comment>
<evidence type="ECO:0000259" key="6">
    <source>
        <dbReference type="Pfam" id="PF13193"/>
    </source>
</evidence>
<dbReference type="InterPro" id="IPR025110">
    <property type="entry name" value="AMP-bd_C"/>
</dbReference>
<evidence type="ECO:0000256" key="3">
    <source>
        <dbReference type="ARBA" id="ARBA00022832"/>
    </source>
</evidence>
<feature type="compositionally biased region" description="Basic residues" evidence="5">
    <location>
        <begin position="569"/>
        <end position="587"/>
    </location>
</feature>
<dbReference type="InterPro" id="IPR045851">
    <property type="entry name" value="AMP-bd_C_sf"/>
</dbReference>
<dbReference type="GO" id="GO:0016874">
    <property type="term" value="F:ligase activity"/>
    <property type="evidence" value="ECO:0007669"/>
    <property type="project" value="UniProtKB-KW"/>
</dbReference>
<gene>
    <name evidence="7" type="ORF">G7Y89_g14742</name>
</gene>
<dbReference type="InterPro" id="IPR042099">
    <property type="entry name" value="ANL_N_sf"/>
</dbReference>
<organism evidence="7 8">
    <name type="scientific">Cudoniella acicularis</name>
    <dbReference type="NCBI Taxonomy" id="354080"/>
    <lineage>
        <taxon>Eukaryota</taxon>
        <taxon>Fungi</taxon>
        <taxon>Dikarya</taxon>
        <taxon>Ascomycota</taxon>
        <taxon>Pezizomycotina</taxon>
        <taxon>Leotiomycetes</taxon>
        <taxon>Helotiales</taxon>
        <taxon>Tricladiaceae</taxon>
        <taxon>Cudoniella</taxon>
    </lineage>
</organism>
<dbReference type="Gene3D" id="3.40.50.720">
    <property type="entry name" value="NAD(P)-binding Rossmann-like Domain"/>
    <property type="match status" value="1"/>
</dbReference>
<dbReference type="PANTHER" id="PTHR43859:SF4">
    <property type="entry name" value="BUTANOATE--COA LIGASE AAE1-RELATED"/>
    <property type="match status" value="1"/>
</dbReference>
<dbReference type="OrthoDB" id="1882297at2759"/>
<dbReference type="InterPro" id="IPR002347">
    <property type="entry name" value="SDR_fam"/>
</dbReference>
<keyword evidence="3" id="KW-0276">Fatty acid metabolism</keyword>
<feature type="domain" description="AMP-binding enzyme C-terminal" evidence="6">
    <location>
        <begin position="143"/>
        <end position="219"/>
    </location>
</feature>
<dbReference type="PRINTS" id="PR00081">
    <property type="entry name" value="GDHRDH"/>
</dbReference>
<reference evidence="7 8" key="1">
    <citation type="submission" date="2020-03" db="EMBL/GenBank/DDBJ databases">
        <title>Draft Genome Sequence of Cudoniella acicularis.</title>
        <authorList>
            <person name="Buettner E."/>
            <person name="Kellner H."/>
        </authorList>
    </citation>
    <scope>NUCLEOTIDE SEQUENCE [LARGE SCALE GENOMIC DNA]</scope>
    <source>
        <strain evidence="7 8">DSM 108380</strain>
    </source>
</reference>
<evidence type="ECO:0000256" key="1">
    <source>
        <dbReference type="ARBA" id="ARBA00006432"/>
    </source>
</evidence>
<evidence type="ECO:0000256" key="2">
    <source>
        <dbReference type="ARBA" id="ARBA00022598"/>
    </source>
</evidence>
<evidence type="ECO:0000313" key="7">
    <source>
        <dbReference type="EMBL" id="KAF4619106.1"/>
    </source>
</evidence>
<comment type="similarity">
    <text evidence="1">Belongs to the ATP-dependent AMP-binding enzyme family.</text>
</comment>
<dbReference type="Proteomes" id="UP000566819">
    <property type="component" value="Unassembled WGS sequence"/>
</dbReference>
<dbReference type="EMBL" id="JAAMPI010002032">
    <property type="protein sequence ID" value="KAF4619106.1"/>
    <property type="molecule type" value="Genomic_DNA"/>
</dbReference>
<dbReference type="PANTHER" id="PTHR43859">
    <property type="entry name" value="ACYL-ACTIVATING ENZYME"/>
    <property type="match status" value="1"/>
</dbReference>
<feature type="compositionally biased region" description="Basic residues" evidence="5">
    <location>
        <begin position="697"/>
        <end position="714"/>
    </location>
</feature>
<feature type="compositionally biased region" description="Basic and acidic residues" evidence="5">
    <location>
        <begin position="715"/>
        <end position="733"/>
    </location>
</feature>
<feature type="region of interest" description="Disordered" evidence="5">
    <location>
        <begin position="568"/>
        <end position="607"/>
    </location>
</feature>
<evidence type="ECO:0000256" key="4">
    <source>
        <dbReference type="ARBA" id="ARBA00023098"/>
    </source>
</evidence>
<dbReference type="Pfam" id="PF00106">
    <property type="entry name" value="adh_short"/>
    <property type="match status" value="1"/>
</dbReference>
<sequence>MTNLNLFPVHVYGLTETYGPITKGYHMPVWETLPIKEKYARMARQGHGFITGLPIQIIKPDQPEGVLIDVAKDGKEIGEIIFFGNICAKEYLKDAEATRKLFAGGGLHSGDLAVWHEDGSAQILDRAKDIIISGGENISSVALEAMLVQHPDVLEAGVVAVDDSHWGERPKAFITVQAGKSLKGEDLITWAKHESAISKFMVPREVEIVEELPKTSTGKVSNWAPLNLLAETFVLSISNHISSALKMPFTRYASAHQNPQGPGDNRPTAQQIIQDEGLEGKLRSKTILITGCSSGIGIETARSLSSTGCALFLTARNIPEAESALEGILEPGRVELLEMDMESLGSVRKGTTEFRTRNEKLGGRLNVLICNAGVMAIPTQEKTKDGFEMQLGVNHLSHFLLFNLLKDIMLESSTDKFQSRVVMVASSGHSGSGILAGNYGFKKEEYGAGKAYGQSKTANIYMANEIERRYDEAQKNWWQWKGVKSTEQGAATTVLAAVGKEWEGVGGKYLEDCQDAPMFVEGGEPSDPGYSSWAFNEVLEKRLHNPPASHAPSTHYLQYEILRNASWPTRRRPPRKKSTLRSSKHLRHETWTRKTNRTHSPSLKTPSQDKTRVLILKSLMQSLTILLHIPRALIPKTLMETPMILLPLPQVPVAAVLVPPPSPSPKGNPLLNSEDSLLKKKKPLKGNGKGQETTSLKKIKGFGKRRKERLKREKMKGGDERQEYRKTAREGFKENPTSTSDQPFSAQENKRIRDWEKECEEFFKETPGSEFLLPPKARRAYVERKCIKGDKLKVCHHDLERTLMETAGNGYGVAWLKQERLRWHPDKFSGDKFPAGTQDRAQEMFQLV</sequence>
<dbReference type="Gene3D" id="3.40.50.12780">
    <property type="entry name" value="N-terminal domain of ligase-like"/>
    <property type="match status" value="1"/>
</dbReference>
<accession>A0A8H4VQG2</accession>
<dbReference type="GO" id="GO:0006631">
    <property type="term" value="P:fatty acid metabolic process"/>
    <property type="evidence" value="ECO:0007669"/>
    <property type="project" value="UniProtKB-KW"/>
</dbReference>
<evidence type="ECO:0000256" key="5">
    <source>
        <dbReference type="SAM" id="MobiDB-lite"/>
    </source>
</evidence>
<dbReference type="Pfam" id="PF13193">
    <property type="entry name" value="AMP-binding_C"/>
    <property type="match status" value="1"/>
</dbReference>
<proteinExistence type="inferred from homology"/>
<feature type="compositionally biased region" description="Polar residues" evidence="5">
    <location>
        <begin position="735"/>
        <end position="747"/>
    </location>
</feature>
<keyword evidence="8" id="KW-1185">Reference proteome</keyword>
<dbReference type="AlphaFoldDB" id="A0A8H4VQG2"/>
<feature type="region of interest" description="Disordered" evidence="5">
    <location>
        <begin position="660"/>
        <end position="749"/>
    </location>
</feature>
<keyword evidence="2" id="KW-0436">Ligase</keyword>
<protein>
    <recommendedName>
        <fullName evidence="6">AMP-binding enzyme C-terminal domain-containing protein</fullName>
    </recommendedName>
</protein>
<dbReference type="SUPFAM" id="SSF51735">
    <property type="entry name" value="NAD(P)-binding Rossmann-fold domains"/>
    <property type="match status" value="1"/>
</dbReference>
<evidence type="ECO:0000313" key="8">
    <source>
        <dbReference type="Proteomes" id="UP000566819"/>
    </source>
</evidence>
<dbReference type="Gene3D" id="3.30.300.30">
    <property type="match status" value="1"/>
</dbReference>